<sequence length="292" mass="33804">MLERKCMKKVVEDFDEKTPSKADHWVQNLKCGDSVNVYHIETVNDLNQFIGYAKRINNKYGDVYFRGQTSLYNGKMIPSLYRGQERLDSITEKYNRRINKVVKSKGFKGYDRAIFEPLIQHYGIKTPYIDLVDNVWVALWFALHEAQTKIINSHEYVYYYDSKAKFSYIVLMLSDATKGKEEKPGVYVGEKTTLIDLRKSTSSVFLRPHAQHAYMIKKNEECPGDYSDLIVGIAQIPTSKGLSWLGCNEFLSLKSLFPACHFDSGYEHFLRYYPEENRGTVKAYGSIQILTD</sequence>
<evidence type="ECO:0000313" key="2">
    <source>
        <dbReference type="EMBL" id="ADL34651.1"/>
    </source>
</evidence>
<dbReference type="KEGG" id="bpb:bpr_I1917"/>
<proteinExistence type="predicted"/>
<dbReference type="EMBL" id="CP001810">
    <property type="protein sequence ID" value="ADL34651.1"/>
    <property type="molecule type" value="Genomic_DNA"/>
</dbReference>
<keyword evidence="3" id="KW-1185">Reference proteome</keyword>
<evidence type="ECO:0000259" key="1">
    <source>
        <dbReference type="SMART" id="SM00901"/>
    </source>
</evidence>
<reference evidence="2 3" key="1">
    <citation type="journal article" date="2010" name="PLoS ONE">
        <title>The glycobiome of the rumen bacterium Butyrivibrio proteoclasticus B316(T) highlights adaptation to a polysaccharide-rich environment.</title>
        <authorList>
            <person name="Kelly W.J."/>
            <person name="Leahy S.C."/>
            <person name="Altermann E."/>
            <person name="Yeoman C.J."/>
            <person name="Dunne J.C."/>
            <person name="Kong Z."/>
            <person name="Pacheco D.M."/>
            <person name="Li D."/>
            <person name="Noel S.J."/>
            <person name="Moon C.D."/>
            <person name="Cookson A.L."/>
            <person name="Attwood G.T."/>
        </authorList>
    </citation>
    <scope>NUCLEOTIDE SEQUENCE [LARGE SCALE GENOMIC DNA]</scope>
    <source>
        <strain evidence="3">ATCC 51982 / DSM 14932 / B316</strain>
    </source>
</reference>
<dbReference type="Pfam" id="PF08867">
    <property type="entry name" value="FRG"/>
    <property type="match status" value="1"/>
</dbReference>
<evidence type="ECO:0000313" key="3">
    <source>
        <dbReference type="Proteomes" id="UP000001299"/>
    </source>
</evidence>
<dbReference type="AlphaFoldDB" id="E0RXS5"/>
<dbReference type="SMART" id="SM00901">
    <property type="entry name" value="FRG"/>
    <property type="match status" value="1"/>
</dbReference>
<organism evidence="2 3">
    <name type="scientific">Butyrivibrio proteoclasticus (strain ATCC 51982 / DSM 14932 / B316)</name>
    <name type="common">Clostridium proteoclasticum</name>
    <dbReference type="NCBI Taxonomy" id="515622"/>
    <lineage>
        <taxon>Bacteria</taxon>
        <taxon>Bacillati</taxon>
        <taxon>Bacillota</taxon>
        <taxon>Clostridia</taxon>
        <taxon>Lachnospirales</taxon>
        <taxon>Lachnospiraceae</taxon>
        <taxon>Butyrivibrio</taxon>
    </lineage>
</organism>
<dbReference type="InterPro" id="IPR014966">
    <property type="entry name" value="FRG-dom"/>
</dbReference>
<dbReference type="Proteomes" id="UP000001299">
    <property type="component" value="Chromosome 1"/>
</dbReference>
<name>E0RXS5_BUTPB</name>
<gene>
    <name evidence="2" type="ordered locus">bpr_I1917</name>
</gene>
<accession>E0RXS5</accession>
<protein>
    <submittedName>
        <fullName evidence="2">FRG domain-containing protein</fullName>
    </submittedName>
</protein>
<dbReference type="eggNOG" id="ENOG5033SGD">
    <property type="taxonomic scope" value="Bacteria"/>
</dbReference>
<dbReference type="HOGENOM" id="CLU_972342_0_0_9"/>
<feature type="domain" description="FRG" evidence="1">
    <location>
        <begin position="59"/>
        <end position="151"/>
    </location>
</feature>